<evidence type="ECO:0000256" key="1">
    <source>
        <dbReference type="SAM" id="MobiDB-lite"/>
    </source>
</evidence>
<keyword evidence="5" id="KW-1185">Reference proteome</keyword>
<protein>
    <submittedName>
        <fullName evidence="4">Uncharacterized protein</fullName>
    </submittedName>
</protein>
<feature type="chain" id="PRO_5017681432" evidence="3">
    <location>
        <begin position="24"/>
        <end position="416"/>
    </location>
</feature>
<keyword evidence="2" id="KW-0472">Membrane</keyword>
<keyword evidence="2" id="KW-0812">Transmembrane</keyword>
<comment type="caution">
    <text evidence="4">The sequence shown here is derived from an EMBL/GenBank/DDBJ whole genome shotgun (WGS) entry which is preliminary data.</text>
</comment>
<keyword evidence="2" id="KW-1133">Transmembrane helix</keyword>
<sequence length="416" mass="44139">MTRTRICGHLLLMAGYLLTTATARSPANIFERASTCADPTFSPCSQAGVPSGFCCGPSQDCVVLAAGTTVLCCPDSASCNTIQPITCDISQQNATLHPNNALKTTALTGKMESCGGSCCPFGFSCNSQNLCDMNADQSVPPVTSSSSAPSSTSTSLSSLSSPISSPTPTGTSSALTSIIPNTTSTLHETRDRFPAGAVLVGFFPGMFLGAVITAVAMWLLPSRRRKLFHHKSSSSFGNTISEPQAFTDMRSDFLRKPPQTPSTLVGSAPGRRSTIKRVRSLFRKSMNSDDGSPIMNNSAGAPPPVPPMIHRHLVEISHQNRVQVRPVTPPLQREPSYEDISIFADGNTASALKAGNNRLARASHQTTFTDMMERTGLSGLTKGQPYIYKNNNNSSSPGRNLTPPRIISPALVGREV</sequence>
<proteinExistence type="predicted"/>
<feature type="region of interest" description="Disordered" evidence="1">
    <location>
        <begin position="141"/>
        <end position="176"/>
    </location>
</feature>
<dbReference type="AlphaFoldDB" id="A0A3E2GVY8"/>
<organism evidence="4 5">
    <name type="scientific">Scytalidium lignicola</name>
    <name type="common">Hyphomycete</name>
    <dbReference type="NCBI Taxonomy" id="5539"/>
    <lineage>
        <taxon>Eukaryota</taxon>
        <taxon>Fungi</taxon>
        <taxon>Dikarya</taxon>
        <taxon>Ascomycota</taxon>
        <taxon>Pezizomycotina</taxon>
        <taxon>Leotiomycetes</taxon>
        <taxon>Leotiomycetes incertae sedis</taxon>
        <taxon>Scytalidium</taxon>
    </lineage>
</organism>
<evidence type="ECO:0000256" key="2">
    <source>
        <dbReference type="SAM" id="Phobius"/>
    </source>
</evidence>
<keyword evidence="3" id="KW-0732">Signal</keyword>
<feature type="transmembrane region" description="Helical" evidence="2">
    <location>
        <begin position="193"/>
        <end position="220"/>
    </location>
</feature>
<dbReference type="EMBL" id="NCSJ02000346">
    <property type="protein sequence ID" value="RFU25279.1"/>
    <property type="molecule type" value="Genomic_DNA"/>
</dbReference>
<evidence type="ECO:0000313" key="5">
    <source>
        <dbReference type="Proteomes" id="UP000258309"/>
    </source>
</evidence>
<evidence type="ECO:0000313" key="4">
    <source>
        <dbReference type="EMBL" id="RFU25279.1"/>
    </source>
</evidence>
<feature type="non-terminal residue" evidence="4">
    <location>
        <position position="1"/>
    </location>
</feature>
<feature type="non-terminal residue" evidence="4">
    <location>
        <position position="416"/>
    </location>
</feature>
<name>A0A3E2GVY8_SCYLI</name>
<dbReference type="Proteomes" id="UP000258309">
    <property type="component" value="Unassembled WGS sequence"/>
</dbReference>
<feature type="signal peptide" evidence="3">
    <location>
        <begin position="1"/>
        <end position="23"/>
    </location>
</feature>
<evidence type="ECO:0000256" key="3">
    <source>
        <dbReference type="SAM" id="SignalP"/>
    </source>
</evidence>
<reference evidence="4 5" key="1">
    <citation type="submission" date="2018-05" db="EMBL/GenBank/DDBJ databases">
        <title>Draft genome sequence of Scytalidium lignicola DSM 105466, a ubiquitous saprotrophic fungus.</title>
        <authorList>
            <person name="Buettner E."/>
            <person name="Gebauer A.M."/>
            <person name="Hofrichter M."/>
            <person name="Liers C."/>
            <person name="Kellner H."/>
        </authorList>
    </citation>
    <scope>NUCLEOTIDE SEQUENCE [LARGE SCALE GENOMIC DNA]</scope>
    <source>
        <strain evidence="4 5">DSM 105466</strain>
    </source>
</reference>
<gene>
    <name evidence="4" type="ORF">B7463_g11065</name>
</gene>
<accession>A0A3E2GVY8</accession>
<dbReference type="OrthoDB" id="5338512at2759"/>
<dbReference type="OMA" id="SCCPFGY"/>